<dbReference type="InterPro" id="IPR002071">
    <property type="entry name" value="Thermonucl_AS"/>
</dbReference>
<feature type="domain" description="TNase-like" evidence="4">
    <location>
        <begin position="39"/>
        <end position="186"/>
    </location>
</feature>
<keyword evidence="7" id="KW-1185">Reference proteome</keyword>
<evidence type="ECO:0000256" key="3">
    <source>
        <dbReference type="ARBA" id="ARBA00022801"/>
    </source>
</evidence>
<dbReference type="PROSITE" id="PS50830">
    <property type="entry name" value="TNASE_3"/>
    <property type="match status" value="1"/>
</dbReference>
<dbReference type="InterPro" id="IPR001322">
    <property type="entry name" value="Lamin_tail_dom"/>
</dbReference>
<keyword evidence="2" id="KW-0255">Endonuclease</keyword>
<dbReference type="PROSITE" id="PS51257">
    <property type="entry name" value="PROKAR_LIPOPROTEIN"/>
    <property type="match status" value="1"/>
</dbReference>
<name>A0ABD5MC85_9EURY</name>
<dbReference type="InterPro" id="IPR016071">
    <property type="entry name" value="Staphylococal_nuclease_OB-fold"/>
</dbReference>
<evidence type="ECO:0000256" key="2">
    <source>
        <dbReference type="ARBA" id="ARBA00022759"/>
    </source>
</evidence>
<evidence type="ECO:0000256" key="1">
    <source>
        <dbReference type="ARBA" id="ARBA00022722"/>
    </source>
</evidence>
<evidence type="ECO:0000259" key="5">
    <source>
        <dbReference type="PROSITE" id="PS51841"/>
    </source>
</evidence>
<dbReference type="EMBL" id="JBGNYA010000001">
    <property type="protein sequence ID" value="MFA1610902.1"/>
    <property type="molecule type" value="Genomic_DNA"/>
</dbReference>
<proteinExistence type="predicted"/>
<evidence type="ECO:0000313" key="7">
    <source>
        <dbReference type="Proteomes" id="UP001570511"/>
    </source>
</evidence>
<dbReference type="Gene3D" id="2.60.40.1260">
    <property type="entry name" value="Lamin Tail domain"/>
    <property type="match status" value="1"/>
</dbReference>
<dbReference type="Gene3D" id="2.40.50.90">
    <property type="match status" value="1"/>
</dbReference>
<dbReference type="PROSITE" id="PS01123">
    <property type="entry name" value="TNASE_1"/>
    <property type="match status" value="1"/>
</dbReference>
<feature type="domain" description="LTD" evidence="5">
    <location>
        <begin position="195"/>
        <end position="320"/>
    </location>
</feature>
<sequence length="320" mass="33555">MRSATALVFVVVLAAGCLGTAPAPDSTATDAGASSVSGDAVHVTVVEVVDGDTVDVAYPNGTRDTVRLLGVDTPETHGENTPGEFEGVPETADGRECLARAGERASAYARDRLAGETVALRFDERADRRGYYGRLLAYVVVDGESFNHALLREGHARVYDSTFTERERYEATEADARAAHRGLWACADPDALATTTAPATATATPLADGGSGPLEVVEVHADAAGNDHENLDDEYVTFRNAGEAALDLSGWTVADAAGHTYTVPDGTVLDPGAELTLRTGSGTDTETTLYWGADGAVWNNGGDEVVVRDDDGSVVLRYAY</sequence>
<organism evidence="6 7">
    <name type="scientific">Halobellus rubicundus</name>
    <dbReference type="NCBI Taxonomy" id="2996466"/>
    <lineage>
        <taxon>Archaea</taxon>
        <taxon>Methanobacteriati</taxon>
        <taxon>Methanobacteriota</taxon>
        <taxon>Stenosarchaea group</taxon>
        <taxon>Halobacteria</taxon>
        <taxon>Halobacteriales</taxon>
        <taxon>Haloferacaceae</taxon>
        <taxon>Halobellus</taxon>
    </lineage>
</organism>
<dbReference type="Proteomes" id="UP001570511">
    <property type="component" value="Unassembled WGS sequence"/>
</dbReference>
<accession>A0ABD5MC85</accession>
<dbReference type="AlphaFoldDB" id="A0ABD5MC85"/>
<dbReference type="InterPro" id="IPR036415">
    <property type="entry name" value="Lamin_tail_dom_sf"/>
</dbReference>
<comment type="caution">
    <text evidence="6">The sequence shown here is derived from an EMBL/GenBank/DDBJ whole genome shotgun (WGS) entry which is preliminary data.</text>
</comment>
<keyword evidence="1" id="KW-0540">Nuclease</keyword>
<dbReference type="PROSITE" id="PS51841">
    <property type="entry name" value="LTD"/>
    <property type="match status" value="1"/>
</dbReference>
<dbReference type="SUPFAM" id="SSF74853">
    <property type="entry name" value="Lamin A/C globular tail domain"/>
    <property type="match status" value="1"/>
</dbReference>
<evidence type="ECO:0000313" key="6">
    <source>
        <dbReference type="EMBL" id="MFA1610902.1"/>
    </source>
</evidence>
<protein>
    <submittedName>
        <fullName evidence="6">Lamin tail domain-containing protein</fullName>
    </submittedName>
</protein>
<dbReference type="GO" id="GO:0004519">
    <property type="term" value="F:endonuclease activity"/>
    <property type="evidence" value="ECO:0007669"/>
    <property type="project" value="UniProtKB-KW"/>
</dbReference>
<dbReference type="GO" id="GO:0016787">
    <property type="term" value="F:hydrolase activity"/>
    <property type="evidence" value="ECO:0007669"/>
    <property type="project" value="UniProtKB-KW"/>
</dbReference>
<evidence type="ECO:0000259" key="4">
    <source>
        <dbReference type="PROSITE" id="PS50830"/>
    </source>
</evidence>
<dbReference type="PANTHER" id="PTHR12302">
    <property type="entry name" value="EBNA2 BINDING PROTEIN P100"/>
    <property type="match status" value="1"/>
</dbReference>
<dbReference type="InterPro" id="IPR035437">
    <property type="entry name" value="SNase_OB-fold_sf"/>
</dbReference>
<dbReference type="Pfam" id="PF00932">
    <property type="entry name" value="LTD"/>
    <property type="match status" value="1"/>
</dbReference>
<dbReference type="RefSeq" id="WP_372388751.1">
    <property type="nucleotide sequence ID" value="NZ_JBGNYA010000001.1"/>
</dbReference>
<dbReference type="SMART" id="SM00318">
    <property type="entry name" value="SNc"/>
    <property type="match status" value="1"/>
</dbReference>
<dbReference type="SUPFAM" id="SSF50199">
    <property type="entry name" value="Staphylococcal nuclease"/>
    <property type="match status" value="1"/>
</dbReference>
<dbReference type="PANTHER" id="PTHR12302:SF3">
    <property type="entry name" value="SERINE_THREONINE-PROTEIN KINASE 31"/>
    <property type="match status" value="1"/>
</dbReference>
<reference evidence="6 7" key="1">
    <citation type="submission" date="2024-08" db="EMBL/GenBank/DDBJ databases">
        <title>Halobellus sp. MBLA0158 whole genome sequence.</title>
        <authorList>
            <person name="Hwang C.Y."/>
            <person name="Cho E.-S."/>
            <person name="Seo M.-J."/>
        </authorList>
    </citation>
    <scope>NUCLEOTIDE SEQUENCE [LARGE SCALE GENOMIC DNA]</scope>
    <source>
        <strain evidence="6 7">MBLA0158</strain>
    </source>
</reference>
<gene>
    <name evidence="6" type="ORF">OS889_07795</name>
</gene>
<keyword evidence="3" id="KW-0378">Hydrolase</keyword>
<dbReference type="Pfam" id="PF00565">
    <property type="entry name" value="SNase"/>
    <property type="match status" value="1"/>
</dbReference>